<dbReference type="Proteomes" id="UP000180254">
    <property type="component" value="Unassembled WGS sequence"/>
</dbReference>
<reference evidence="1 2" key="1">
    <citation type="submission" date="2016-09" db="EMBL/GenBank/DDBJ databases">
        <title>Genome sequence of Eubacterium angustum.</title>
        <authorList>
            <person name="Poehlein A."/>
            <person name="Daniel R."/>
        </authorList>
    </citation>
    <scope>NUCLEOTIDE SEQUENCE [LARGE SCALE GENOMIC DNA]</scope>
    <source>
        <strain evidence="1 2">DSM 1989</strain>
    </source>
</reference>
<name>A0A1S1V478_9FIRM</name>
<dbReference type="OrthoDB" id="7365718at2"/>
<sequence length="266" mass="31363">MEGWIKVHRQIKDHFIYKDSETLHVWMHILLNATHEGRQTVLNGKVVELLPGQMIFGRKKWSRDLNISESKIRSRIDLFVEAGMISKISNNKYSILTVKNWSEYQKNNHQSSQNKDQQNDQSDSLEITEEVAVDDQEKSHTDDQQKTTVKNEKNVKKDIYSIFEFWNEQKIVVHRKLTGKMETATKGALKDYSKDELQEAIANYSQIVKDSRYYFNHKWTLEEFVRRGLEKFMDGAVARENYLNGTQGIAAQKQEKENWRDTGRRF</sequence>
<dbReference type="EMBL" id="MKIE01000014">
    <property type="protein sequence ID" value="OHW61402.1"/>
    <property type="molecule type" value="Genomic_DNA"/>
</dbReference>
<comment type="caution">
    <text evidence="1">The sequence shown here is derived from an EMBL/GenBank/DDBJ whole genome shotgun (WGS) entry which is preliminary data.</text>
</comment>
<dbReference type="AlphaFoldDB" id="A0A1S1V478"/>
<protein>
    <submittedName>
        <fullName evidence="1">Uncharacterized protein</fullName>
    </submittedName>
</protein>
<keyword evidence="2" id="KW-1185">Reference proteome</keyword>
<accession>A0A1S1V478</accession>
<dbReference type="STRING" id="39480.EUAN_22520"/>
<gene>
    <name evidence="1" type="ORF">EUAN_22520</name>
</gene>
<evidence type="ECO:0000313" key="2">
    <source>
        <dbReference type="Proteomes" id="UP000180254"/>
    </source>
</evidence>
<dbReference type="RefSeq" id="WP_071064507.1">
    <property type="nucleotide sequence ID" value="NZ_MKIE01000014.1"/>
</dbReference>
<organism evidence="1 2">
    <name type="scientific">Andreesenia angusta</name>
    <dbReference type="NCBI Taxonomy" id="39480"/>
    <lineage>
        <taxon>Bacteria</taxon>
        <taxon>Bacillati</taxon>
        <taxon>Bacillota</taxon>
        <taxon>Tissierellia</taxon>
        <taxon>Tissierellales</taxon>
        <taxon>Gottschalkiaceae</taxon>
        <taxon>Andreesenia</taxon>
    </lineage>
</organism>
<proteinExistence type="predicted"/>
<evidence type="ECO:0000313" key="1">
    <source>
        <dbReference type="EMBL" id="OHW61402.1"/>
    </source>
</evidence>